<reference evidence="1 2" key="1">
    <citation type="submission" date="2017-12" db="EMBL/GenBank/DDBJ databases">
        <title>Phages infecting Faecalibacterium prausnitzii belong to novel viral genera that help decipher intestinal viromes.</title>
        <authorList>
            <person name="Petit M.-A."/>
            <person name="De Paepe M."/>
            <person name="Benevides L."/>
            <person name="Langella P."/>
        </authorList>
    </citation>
    <scope>NUCLEOTIDE SEQUENCE [LARGE SCALE GENOMIC DNA]</scope>
</reference>
<sequence>MAMYSIRLDGDTRAMLRRIRSFSEIDKQGINAALAEGARESTLERFKQSKGPDGRRWKTSIRAAQEGGKTLIQSAQLRNSIHDKSDASGFAVGTNVKYAATHQFGEPGRTIRARKKKALRFQVGGKWVTKKQVRITIPARPFLGLSEDDMQEMKATVEEFIQKED</sequence>
<dbReference type="KEGG" id="vg:54987744"/>
<protein>
    <submittedName>
        <fullName evidence="1">Neck protein</fullName>
    </submittedName>
</protein>
<dbReference type="Pfam" id="PF05069">
    <property type="entry name" value="Phage_tail_S"/>
    <property type="match status" value="1"/>
</dbReference>
<dbReference type="Proteomes" id="UP000241370">
    <property type="component" value="Segment"/>
</dbReference>
<name>A0A2K9VH22_9CAUD</name>
<dbReference type="GeneID" id="54987744"/>
<dbReference type="EMBL" id="MG711460">
    <property type="protein sequence ID" value="AUV61545.1"/>
    <property type="molecule type" value="Genomic_DNA"/>
</dbReference>
<evidence type="ECO:0000313" key="1">
    <source>
        <dbReference type="EMBL" id="AUV61545.1"/>
    </source>
</evidence>
<evidence type="ECO:0000313" key="2">
    <source>
        <dbReference type="Proteomes" id="UP000241370"/>
    </source>
</evidence>
<dbReference type="RefSeq" id="YP_009797331.1">
    <property type="nucleotide sequence ID" value="NC_047913.1"/>
</dbReference>
<dbReference type="InterPro" id="IPR006522">
    <property type="entry name" value="Phage_virion_morphogenesis"/>
</dbReference>
<accession>A0A2K9VH22</accession>
<keyword evidence="2" id="KW-1185">Reference proteome</keyword>
<proteinExistence type="predicted"/>
<organism evidence="1 2">
    <name type="scientific">Faecalibacterium phage FP_Mushu</name>
    <dbReference type="NCBI Taxonomy" id="2070185"/>
    <lineage>
        <taxon>Viruses</taxon>
        <taxon>Duplodnaviria</taxon>
        <taxon>Heunggongvirae</taxon>
        <taxon>Uroviricota</taxon>
        <taxon>Caudoviricetes</taxon>
        <taxon>Mushuvirus</taxon>
        <taxon>Mushuvirus mushu</taxon>
    </lineage>
</organism>